<dbReference type="GO" id="GO:0016020">
    <property type="term" value="C:membrane"/>
    <property type="evidence" value="ECO:0007669"/>
    <property type="project" value="UniProtKB-SubCell"/>
</dbReference>
<dbReference type="GO" id="GO:0015297">
    <property type="term" value="F:antiporter activity"/>
    <property type="evidence" value="ECO:0007669"/>
    <property type="project" value="UniProtKB-KW"/>
</dbReference>
<keyword evidence="8" id="KW-0445">Lipid transport</keyword>
<feature type="repeat" description="Solcar" evidence="16">
    <location>
        <begin position="13"/>
        <end position="102"/>
    </location>
</feature>
<dbReference type="OrthoDB" id="448427at2759"/>
<sequence>MTTTTTAARNQPLPSYLQFLFGGLSGICATLIIQPFDLLKTRLQLSGEGGRPADHRGFTSAVVTIVRREGFFGLYQGLSAALLRQVTYTTTRLGVFGVVKEHLSIHSGGSPAFHLKVIAGLTAGACGALVGTPADVVLVRMTADGRLPVEQRRGYKHVFDALIRVVREEGVVTLWRGCIPTVGRAMALNAAQLASYDQAKEVIIDAKILKDGIAAHISASTISGLIASLVSLPFDVAKTRLQNMETSKGPPYRGMLDCIWKTIRYEGLFSLWKGFLPYFLRLGPQTIFTFIFLEQFKAAYFSYIQVPPKNYRI</sequence>
<evidence type="ECO:0000256" key="6">
    <source>
        <dbReference type="ARBA" id="ARBA00022737"/>
    </source>
</evidence>
<evidence type="ECO:0000256" key="3">
    <source>
        <dbReference type="ARBA" id="ARBA00022448"/>
    </source>
</evidence>
<dbReference type="PRINTS" id="PR00926">
    <property type="entry name" value="MITOCARRIER"/>
</dbReference>
<comment type="catalytic activity">
    <reaction evidence="12">
        <text>oxaloacetate(in) + 2-oxoglutarate(out) = oxaloacetate(out) + 2-oxoglutarate(in)</text>
        <dbReference type="Rhea" id="RHEA:71603"/>
        <dbReference type="ChEBI" id="CHEBI:16452"/>
        <dbReference type="ChEBI" id="CHEBI:16810"/>
    </reaction>
</comment>
<name>A0A9C7UUF3_9RHOD</name>
<evidence type="ECO:0000313" key="20">
    <source>
        <dbReference type="Proteomes" id="UP001061958"/>
    </source>
</evidence>
<dbReference type="InterPro" id="IPR050391">
    <property type="entry name" value="Mito_Metabolite_Transporter"/>
</dbReference>
<comment type="catalytic activity">
    <reaction evidence="13">
        <text>maleate(in) + 2-oxoglutarate(out) = maleate(out) + 2-oxoglutarate(in)</text>
        <dbReference type="Rhea" id="RHEA:71599"/>
        <dbReference type="ChEBI" id="CHEBI:16810"/>
        <dbReference type="ChEBI" id="CHEBI:30780"/>
    </reaction>
</comment>
<evidence type="ECO:0000256" key="16">
    <source>
        <dbReference type="PROSITE-ProRule" id="PRU00282"/>
    </source>
</evidence>
<evidence type="ECO:0000256" key="5">
    <source>
        <dbReference type="ARBA" id="ARBA00022692"/>
    </source>
</evidence>
<dbReference type="GO" id="GO:0006869">
    <property type="term" value="P:lipid transport"/>
    <property type="evidence" value="ECO:0007669"/>
    <property type="project" value="UniProtKB-KW"/>
</dbReference>
<evidence type="ECO:0000256" key="14">
    <source>
        <dbReference type="ARBA" id="ARBA00052538"/>
    </source>
</evidence>
<dbReference type="SUPFAM" id="SSF103506">
    <property type="entry name" value="Mitochondrial carrier"/>
    <property type="match status" value="1"/>
</dbReference>
<keyword evidence="3 17" id="KW-0813">Transport</keyword>
<evidence type="ECO:0000256" key="8">
    <source>
        <dbReference type="ARBA" id="ARBA00023055"/>
    </source>
</evidence>
<proteinExistence type="inferred from homology"/>
<keyword evidence="5 16" id="KW-0812">Transmembrane</keyword>
<dbReference type="Pfam" id="PF00153">
    <property type="entry name" value="Mito_carr"/>
    <property type="match status" value="3"/>
</dbReference>
<dbReference type="Proteomes" id="UP001061958">
    <property type="component" value="Unassembled WGS sequence"/>
</dbReference>
<evidence type="ECO:0000256" key="1">
    <source>
        <dbReference type="ARBA" id="ARBA00004141"/>
    </source>
</evidence>
<evidence type="ECO:0000256" key="10">
    <source>
        <dbReference type="ARBA" id="ARBA00036491"/>
    </source>
</evidence>
<keyword evidence="4" id="KW-0050">Antiport</keyword>
<dbReference type="PANTHER" id="PTHR45618">
    <property type="entry name" value="MITOCHONDRIAL DICARBOXYLATE CARRIER-RELATED"/>
    <property type="match status" value="1"/>
</dbReference>
<keyword evidence="6" id="KW-0677">Repeat</keyword>
<keyword evidence="20" id="KW-1185">Reference proteome</keyword>
<comment type="subcellular location">
    <subcellularLocation>
        <location evidence="1">Membrane</location>
        <topology evidence="1">Multi-pass membrane protein</topology>
    </subcellularLocation>
</comment>
<comment type="catalytic activity">
    <reaction evidence="10">
        <text>(S)-malate(in) + 2-oxoglutarate(out) = (S)-malate(out) + 2-oxoglutarate(in)</text>
        <dbReference type="Rhea" id="RHEA:71587"/>
        <dbReference type="ChEBI" id="CHEBI:15589"/>
        <dbReference type="ChEBI" id="CHEBI:16810"/>
    </reaction>
</comment>
<protein>
    <recommendedName>
        <fullName evidence="11">Mitochondrial 2-oxoglutarate/malate carrier protein</fullName>
    </recommendedName>
</protein>
<reference evidence="19" key="1">
    <citation type="journal article" date="2022" name="Proc. Natl. Acad. Sci. U.S.A.">
        <title>Life cycle and functional genomics of the unicellular red alga Galdieria for elucidating algal and plant evolution and industrial use.</title>
        <authorList>
            <person name="Hirooka S."/>
            <person name="Itabashi T."/>
            <person name="Ichinose T.M."/>
            <person name="Onuma R."/>
            <person name="Fujiwara T."/>
            <person name="Yamashita S."/>
            <person name="Jong L.W."/>
            <person name="Tomita R."/>
            <person name="Iwane A.H."/>
            <person name="Miyagishima S.Y."/>
        </authorList>
    </citation>
    <scope>NUCLEOTIDE SEQUENCE</scope>
    <source>
        <strain evidence="19">NBRC 102759</strain>
    </source>
</reference>
<comment type="catalytic activity">
    <reaction evidence="14">
        <text>malonate(in) + 2-oxoglutarate(out) = malonate(out) + 2-oxoglutarate(in)</text>
        <dbReference type="Rhea" id="RHEA:71591"/>
        <dbReference type="ChEBI" id="CHEBI:15792"/>
        <dbReference type="ChEBI" id="CHEBI:16810"/>
    </reaction>
</comment>
<dbReference type="InterPro" id="IPR023395">
    <property type="entry name" value="MCP_dom_sf"/>
</dbReference>
<keyword evidence="9 16" id="KW-0472">Membrane</keyword>
<reference evidence="19" key="2">
    <citation type="submission" date="2022-01" db="EMBL/GenBank/DDBJ databases">
        <authorList>
            <person name="Hirooka S."/>
            <person name="Miyagishima S.Y."/>
        </authorList>
    </citation>
    <scope>NUCLEOTIDE SEQUENCE</scope>
    <source>
        <strain evidence="19">NBRC 102759</strain>
    </source>
</reference>
<comment type="caution">
    <text evidence="19">The sequence shown here is derived from an EMBL/GenBank/DDBJ whole genome shotgun (WGS) entry which is preliminary data.</text>
</comment>
<evidence type="ECO:0000256" key="4">
    <source>
        <dbReference type="ARBA" id="ARBA00022449"/>
    </source>
</evidence>
<feature type="repeat" description="Solcar" evidence="16">
    <location>
        <begin position="211"/>
        <end position="299"/>
    </location>
</feature>
<dbReference type="AlphaFoldDB" id="A0A9C7UUF3"/>
<keyword evidence="7 18" id="KW-1133">Transmembrane helix</keyword>
<evidence type="ECO:0000256" key="13">
    <source>
        <dbReference type="ARBA" id="ARBA00050291"/>
    </source>
</evidence>
<gene>
    <name evidence="19" type="ORF">GpartN1_g7579.t1</name>
</gene>
<feature type="transmembrane region" description="Helical" evidence="18">
    <location>
        <begin position="15"/>
        <end position="33"/>
    </location>
</feature>
<evidence type="ECO:0000256" key="15">
    <source>
        <dbReference type="ARBA" id="ARBA00052710"/>
    </source>
</evidence>
<dbReference type="EMBL" id="BQMJ01000074">
    <property type="protein sequence ID" value="GJQ15788.1"/>
    <property type="molecule type" value="Genomic_DNA"/>
</dbReference>
<dbReference type="FunFam" id="1.50.40.10:FF:000013">
    <property type="entry name" value="Mitochondrial 2-oxoglutarate/malate carrier protein-like protein"/>
    <property type="match status" value="1"/>
</dbReference>
<evidence type="ECO:0000256" key="7">
    <source>
        <dbReference type="ARBA" id="ARBA00022989"/>
    </source>
</evidence>
<evidence type="ECO:0000256" key="17">
    <source>
        <dbReference type="RuleBase" id="RU000488"/>
    </source>
</evidence>
<accession>A0A9C7UUF3</accession>
<comment type="catalytic activity">
    <reaction evidence="15">
        <text>succinate(in) + 2-oxoglutarate(out) = succinate(out) + 2-oxoglutarate(in)</text>
        <dbReference type="Rhea" id="RHEA:71595"/>
        <dbReference type="ChEBI" id="CHEBI:16810"/>
        <dbReference type="ChEBI" id="CHEBI:30031"/>
    </reaction>
</comment>
<comment type="similarity">
    <text evidence="2 17">Belongs to the mitochondrial carrier (TC 2.A.29) family.</text>
</comment>
<evidence type="ECO:0000256" key="2">
    <source>
        <dbReference type="ARBA" id="ARBA00006375"/>
    </source>
</evidence>
<evidence type="ECO:0000256" key="12">
    <source>
        <dbReference type="ARBA" id="ARBA00050120"/>
    </source>
</evidence>
<dbReference type="Gene3D" id="1.50.40.10">
    <property type="entry name" value="Mitochondrial carrier domain"/>
    <property type="match status" value="1"/>
</dbReference>
<dbReference type="InterPro" id="IPR018108">
    <property type="entry name" value="MCP_transmembrane"/>
</dbReference>
<organism evidence="19 20">
    <name type="scientific">Galdieria partita</name>
    <dbReference type="NCBI Taxonomy" id="83374"/>
    <lineage>
        <taxon>Eukaryota</taxon>
        <taxon>Rhodophyta</taxon>
        <taxon>Bangiophyceae</taxon>
        <taxon>Galdieriales</taxon>
        <taxon>Galdieriaceae</taxon>
        <taxon>Galdieria</taxon>
    </lineage>
</organism>
<feature type="repeat" description="Solcar" evidence="16">
    <location>
        <begin position="111"/>
        <end position="202"/>
    </location>
</feature>
<dbReference type="InterPro" id="IPR002067">
    <property type="entry name" value="MCP"/>
</dbReference>
<evidence type="ECO:0000313" key="19">
    <source>
        <dbReference type="EMBL" id="GJQ15788.1"/>
    </source>
</evidence>
<evidence type="ECO:0000256" key="11">
    <source>
        <dbReference type="ARBA" id="ARBA00040264"/>
    </source>
</evidence>
<evidence type="ECO:0000256" key="18">
    <source>
        <dbReference type="SAM" id="Phobius"/>
    </source>
</evidence>
<dbReference type="PROSITE" id="PS50920">
    <property type="entry name" value="SOLCAR"/>
    <property type="match status" value="3"/>
</dbReference>
<evidence type="ECO:0000256" key="9">
    <source>
        <dbReference type="ARBA" id="ARBA00023136"/>
    </source>
</evidence>